<dbReference type="RefSeq" id="WP_338536712.1">
    <property type="nucleotide sequence ID" value="NZ_AP028654.1"/>
</dbReference>
<sequence>MKNNRRIKRKFRQTIYGNKQEVMTLLCPVREREWLNGWNYKMIYSESGFAEKGCIFETDNDFGSYKWVMTKYDINDYKIQFVKFIQDEMIVIIDIDLLDNDEKMIYCDITYTFTAINDNVIDKMHQDNREESFEEHMKLWENSMNYYLKNGSMLK</sequence>
<evidence type="ECO:0008006" key="3">
    <source>
        <dbReference type="Google" id="ProtNLM"/>
    </source>
</evidence>
<dbReference type="Proteomes" id="UP001321786">
    <property type="component" value="Chromosome"/>
</dbReference>
<dbReference type="KEGG" id="hprf:HLPR_07220"/>
<accession>A0AAU9E1Z7</accession>
<organism evidence="1 2">
    <name type="scientific">Helicovermis profundi</name>
    <dbReference type="NCBI Taxonomy" id="3065157"/>
    <lineage>
        <taxon>Bacteria</taxon>
        <taxon>Bacillati</taxon>
        <taxon>Bacillota</taxon>
        <taxon>Clostridia</taxon>
        <taxon>Helicovermis</taxon>
    </lineage>
</organism>
<evidence type="ECO:0000313" key="1">
    <source>
        <dbReference type="EMBL" id="BEP28391.1"/>
    </source>
</evidence>
<keyword evidence="2" id="KW-1185">Reference proteome</keyword>
<gene>
    <name evidence="1" type="ORF">HLPR_07220</name>
</gene>
<dbReference type="AlphaFoldDB" id="A0AAU9E1Z7"/>
<name>A0AAU9E1Z7_9FIRM</name>
<dbReference type="EMBL" id="AP028654">
    <property type="protein sequence ID" value="BEP28391.1"/>
    <property type="molecule type" value="Genomic_DNA"/>
</dbReference>
<reference evidence="1 2" key="1">
    <citation type="submission" date="2023-08" db="EMBL/GenBank/DDBJ databases">
        <title>Helicovermis profunda gen. nov., sp. nov., a novel mesophilic, fermentative bacterium within the Bacillota from a deep-sea hydrothermal vent chimney.</title>
        <authorList>
            <person name="Miyazaki U."/>
            <person name="Mizutani D."/>
            <person name="Hashimoto Y."/>
            <person name="Tame A."/>
            <person name="Sawayama S."/>
            <person name="Miyazaki J."/>
            <person name="Takai K."/>
            <person name="Nakagawa S."/>
        </authorList>
    </citation>
    <scope>NUCLEOTIDE SEQUENCE [LARGE SCALE GENOMIC DNA]</scope>
    <source>
        <strain evidence="1 2">S502</strain>
    </source>
</reference>
<protein>
    <recommendedName>
        <fullName evidence="3">SRPBCC domain-containing protein</fullName>
    </recommendedName>
</protein>
<proteinExistence type="predicted"/>
<evidence type="ECO:0000313" key="2">
    <source>
        <dbReference type="Proteomes" id="UP001321786"/>
    </source>
</evidence>